<dbReference type="InterPro" id="IPR020563">
    <property type="entry name" value="X-over_junc_endoDNase_Mg_BS"/>
</dbReference>
<name>A0A7T1F3S6_ATRLM</name>
<dbReference type="AlphaFoldDB" id="A0A7T1F3S6"/>
<dbReference type="InterPro" id="IPR002176">
    <property type="entry name" value="X-over_junc_endoDNase_RuvC"/>
</dbReference>
<dbReference type="PANTHER" id="PTHR30194">
    <property type="entry name" value="CROSSOVER JUNCTION ENDODEOXYRIBONUCLEASE RUVC"/>
    <property type="match status" value="1"/>
</dbReference>
<feature type="binding site" evidence="13">
    <location>
        <position position="148"/>
    </location>
    <ligand>
        <name>Mg(2+)</name>
        <dbReference type="ChEBI" id="CHEBI:18420"/>
        <label>1</label>
    </ligand>
</feature>
<dbReference type="Gene3D" id="3.30.420.10">
    <property type="entry name" value="Ribonuclease H-like superfamily/Ribonuclease H"/>
    <property type="match status" value="1"/>
</dbReference>
<gene>
    <name evidence="13 15" type="primary">ruvC</name>
    <name evidence="15" type="ORF">RT761_01948</name>
</gene>
<keyword evidence="11 13" id="KW-0234">DNA repair</keyword>
<sequence length="170" mass="18752">MSSQGKIVLGVDPGTATTGYGIIAKRKGSERIEVVKCGVIVTQKELSLPERLYIIYQEMGHLINDYHPVEVAVEEIFFNKNSKTAISVGEARGVILLNAAMQSIPVFEYTPLQVKQSVVGYGRAKKEQVIYMVKTILNIQEIKLTPDDVADALAVAICHAFQSETNYSYV</sequence>
<dbReference type="GO" id="GO:0005737">
    <property type="term" value="C:cytoplasm"/>
    <property type="evidence" value="ECO:0007669"/>
    <property type="project" value="UniProtKB-SubCell"/>
</dbReference>
<reference evidence="15 16" key="1">
    <citation type="journal article" date="2021" name="Nat. Commun.">
        <title>Isolation of a member of the candidate phylum Atribacteria reveals a unique cell membrane structure.</title>
        <authorList>
            <person name="Taiki K."/>
            <person name="Nobu M.K."/>
            <person name="Kusada H."/>
            <person name="Meng X.-Y."/>
            <person name="Hosoki N."/>
            <person name="Uematsu K."/>
            <person name="Yoshioka H."/>
            <person name="Kamagata Y."/>
            <person name="Tamaki H."/>
        </authorList>
    </citation>
    <scope>NUCLEOTIDE SEQUENCE [LARGE SCALE GENOMIC DNA]</scope>
    <source>
        <strain evidence="15 16">RT761</strain>
    </source>
</reference>
<evidence type="ECO:0000256" key="9">
    <source>
        <dbReference type="ARBA" id="ARBA00023125"/>
    </source>
</evidence>
<evidence type="ECO:0000256" key="12">
    <source>
        <dbReference type="ARBA" id="ARBA00029354"/>
    </source>
</evidence>
<keyword evidence="16" id="KW-1185">Reference proteome</keyword>
<proteinExistence type="inferred from homology"/>
<dbReference type="NCBIfam" id="NF000711">
    <property type="entry name" value="PRK00039.2-1"/>
    <property type="match status" value="1"/>
</dbReference>
<dbReference type="GO" id="GO:0048476">
    <property type="term" value="C:Holliday junction resolvase complex"/>
    <property type="evidence" value="ECO:0007669"/>
    <property type="project" value="UniProtKB-UniRule"/>
</dbReference>
<evidence type="ECO:0000313" key="15">
    <source>
        <dbReference type="EMBL" id="QPM68725.1"/>
    </source>
</evidence>
<feature type="binding site" evidence="13">
    <location>
        <position position="74"/>
    </location>
    <ligand>
        <name>Mg(2+)</name>
        <dbReference type="ChEBI" id="CHEBI:18420"/>
        <label>2</label>
    </ligand>
</feature>
<feature type="active site" evidence="13">
    <location>
        <position position="12"/>
    </location>
</feature>
<evidence type="ECO:0000256" key="7">
    <source>
        <dbReference type="ARBA" id="ARBA00022801"/>
    </source>
</evidence>
<dbReference type="GO" id="GO:0003677">
    <property type="term" value="F:DNA binding"/>
    <property type="evidence" value="ECO:0007669"/>
    <property type="project" value="UniProtKB-KW"/>
</dbReference>
<comment type="cofactor">
    <cofactor evidence="13">
        <name>Mg(2+)</name>
        <dbReference type="ChEBI" id="CHEBI:18420"/>
    </cofactor>
    <text evidence="13">Binds 2 Mg(2+) ion per subunit.</text>
</comment>
<keyword evidence="9 13" id="KW-0238">DNA-binding</keyword>
<evidence type="ECO:0000256" key="6">
    <source>
        <dbReference type="ARBA" id="ARBA00022763"/>
    </source>
</evidence>
<keyword evidence="8 13" id="KW-0460">Magnesium</keyword>
<dbReference type="PROSITE" id="PS01321">
    <property type="entry name" value="RUVC"/>
    <property type="match status" value="1"/>
</dbReference>
<comment type="subcellular location">
    <subcellularLocation>
        <location evidence="13">Cytoplasm</location>
    </subcellularLocation>
</comment>
<evidence type="ECO:0000256" key="11">
    <source>
        <dbReference type="ARBA" id="ARBA00023204"/>
    </source>
</evidence>
<evidence type="ECO:0000313" key="16">
    <source>
        <dbReference type="Proteomes" id="UP000594463"/>
    </source>
</evidence>
<dbReference type="EMBL" id="CP065383">
    <property type="protein sequence ID" value="QPM68725.1"/>
    <property type="molecule type" value="Genomic_DNA"/>
</dbReference>
<dbReference type="Proteomes" id="UP000594463">
    <property type="component" value="Chromosome"/>
</dbReference>
<evidence type="ECO:0000256" key="1">
    <source>
        <dbReference type="ARBA" id="ARBA00009518"/>
    </source>
</evidence>
<evidence type="ECO:0000256" key="8">
    <source>
        <dbReference type="ARBA" id="ARBA00022842"/>
    </source>
</evidence>
<comment type="function">
    <text evidence="13">The RuvA-RuvB-RuvC complex processes Holliday junction (HJ) DNA during genetic recombination and DNA repair. Endonuclease that resolves HJ intermediates. Cleaves cruciform DNA by making single-stranded nicks across the HJ at symmetrical positions within the homologous arms, yielding a 5'-phosphate and a 3'-hydroxyl group; requires a central core of homology in the junction. The consensus cleavage sequence is 5'-(A/T)TT(C/G)-3'. Cleavage occurs on the 3'-side of the TT dinucleotide at the point of strand exchange. HJ branch migration catalyzed by RuvA-RuvB allows RuvC to scan DNA until it finds its consensus sequence, where it cleaves and resolves the cruciform DNA.</text>
</comment>
<feature type="binding site" evidence="13">
    <location>
        <position position="12"/>
    </location>
    <ligand>
        <name>Mg(2+)</name>
        <dbReference type="ChEBI" id="CHEBI:18420"/>
        <label>1</label>
    </ligand>
</feature>
<evidence type="ECO:0000256" key="5">
    <source>
        <dbReference type="ARBA" id="ARBA00022759"/>
    </source>
</evidence>
<keyword evidence="5 13" id="KW-0255">Endonuclease</keyword>
<evidence type="ECO:0000256" key="3">
    <source>
        <dbReference type="ARBA" id="ARBA00022722"/>
    </source>
</evidence>
<feature type="active site" evidence="13">
    <location>
        <position position="74"/>
    </location>
</feature>
<evidence type="ECO:0000256" key="2">
    <source>
        <dbReference type="ARBA" id="ARBA00022490"/>
    </source>
</evidence>
<keyword evidence="7 13" id="KW-0378">Hydrolase</keyword>
<evidence type="ECO:0000256" key="10">
    <source>
        <dbReference type="ARBA" id="ARBA00023172"/>
    </source>
</evidence>
<keyword evidence="10 13" id="KW-0233">DNA recombination</keyword>
<dbReference type="RefSeq" id="WP_218111220.1">
    <property type="nucleotide sequence ID" value="NZ_CP065383.1"/>
</dbReference>
<dbReference type="SUPFAM" id="SSF53098">
    <property type="entry name" value="Ribonuclease H-like"/>
    <property type="match status" value="1"/>
</dbReference>
<dbReference type="InterPro" id="IPR012337">
    <property type="entry name" value="RNaseH-like_sf"/>
</dbReference>
<dbReference type="CDD" id="cd16962">
    <property type="entry name" value="RuvC"/>
    <property type="match status" value="1"/>
</dbReference>
<evidence type="ECO:0000256" key="14">
    <source>
        <dbReference type="NCBIfam" id="TIGR00228"/>
    </source>
</evidence>
<evidence type="ECO:0000256" key="4">
    <source>
        <dbReference type="ARBA" id="ARBA00022723"/>
    </source>
</evidence>
<dbReference type="PANTHER" id="PTHR30194:SF3">
    <property type="entry name" value="CROSSOVER JUNCTION ENDODEOXYRIBONUCLEASE RUVC"/>
    <property type="match status" value="1"/>
</dbReference>
<dbReference type="GO" id="GO:0006281">
    <property type="term" value="P:DNA repair"/>
    <property type="evidence" value="ECO:0007669"/>
    <property type="project" value="UniProtKB-UniRule"/>
</dbReference>
<dbReference type="Pfam" id="PF02075">
    <property type="entry name" value="RuvC"/>
    <property type="match status" value="1"/>
</dbReference>
<protein>
    <recommendedName>
        <fullName evidence="13 14">Crossover junction endodeoxyribonuclease RuvC</fullName>
        <ecNumber evidence="13 14">3.1.21.10</ecNumber>
    </recommendedName>
    <alternativeName>
        <fullName evidence="13">Holliday junction nuclease RuvC</fullName>
    </alternativeName>
    <alternativeName>
        <fullName evidence="13">Holliday junction resolvase RuvC</fullName>
    </alternativeName>
</protein>
<dbReference type="PRINTS" id="PR00696">
    <property type="entry name" value="RSOLVASERUVC"/>
</dbReference>
<dbReference type="InterPro" id="IPR036397">
    <property type="entry name" value="RNaseH_sf"/>
</dbReference>
<feature type="active site" evidence="13">
    <location>
        <position position="148"/>
    </location>
</feature>
<keyword evidence="3 13" id="KW-0540">Nuclease</keyword>
<dbReference type="KEGG" id="alam:RT761_01948"/>
<dbReference type="GO" id="GO:0000287">
    <property type="term" value="F:magnesium ion binding"/>
    <property type="evidence" value="ECO:0007669"/>
    <property type="project" value="UniProtKB-UniRule"/>
</dbReference>
<comment type="subunit">
    <text evidence="13">Homodimer which binds Holliday junction (HJ) DNA. The HJ becomes 2-fold symmetrical on binding to RuvC with unstacked arms; it has a different conformation from HJ DNA in complex with RuvA. In the full resolvosome a probable DNA-RuvA(4)-RuvB(12)-RuvC(2) complex forms which resolves the HJ.</text>
</comment>
<dbReference type="GO" id="GO:0008821">
    <property type="term" value="F:crossover junction DNA endonuclease activity"/>
    <property type="evidence" value="ECO:0007669"/>
    <property type="project" value="UniProtKB-UniRule"/>
</dbReference>
<dbReference type="FunFam" id="3.30.420.10:FF:000002">
    <property type="entry name" value="Crossover junction endodeoxyribonuclease RuvC"/>
    <property type="match status" value="1"/>
</dbReference>
<organism evidence="15 16">
    <name type="scientific">Atribacter laminatus</name>
    <dbReference type="NCBI Taxonomy" id="2847778"/>
    <lineage>
        <taxon>Bacteria</taxon>
        <taxon>Pseudomonadati</taxon>
        <taxon>Atribacterota</taxon>
        <taxon>Atribacteria</taxon>
        <taxon>Atribacterales</taxon>
        <taxon>Atribacteraceae</taxon>
        <taxon>Atribacter</taxon>
    </lineage>
</organism>
<comment type="similarity">
    <text evidence="1 13">Belongs to the RuvC family.</text>
</comment>
<keyword evidence="6 13" id="KW-0227">DNA damage</keyword>
<dbReference type="GO" id="GO:0006310">
    <property type="term" value="P:DNA recombination"/>
    <property type="evidence" value="ECO:0007669"/>
    <property type="project" value="UniProtKB-UniRule"/>
</dbReference>
<keyword evidence="4 13" id="KW-0479">Metal-binding</keyword>
<keyword evidence="2 13" id="KW-0963">Cytoplasm</keyword>
<evidence type="ECO:0000256" key="13">
    <source>
        <dbReference type="HAMAP-Rule" id="MF_00034"/>
    </source>
</evidence>
<dbReference type="NCBIfam" id="TIGR00228">
    <property type="entry name" value="ruvC"/>
    <property type="match status" value="1"/>
</dbReference>
<comment type="catalytic activity">
    <reaction evidence="12 13">
        <text>Endonucleolytic cleavage at a junction such as a reciprocal single-stranded crossover between two homologous DNA duplexes (Holliday junction).</text>
        <dbReference type="EC" id="3.1.21.10"/>
    </reaction>
</comment>
<accession>A0A7T1F3S6</accession>
<dbReference type="EC" id="3.1.21.10" evidence="13 14"/>
<dbReference type="HAMAP" id="MF_00034">
    <property type="entry name" value="RuvC"/>
    <property type="match status" value="1"/>
</dbReference>